<keyword evidence="1" id="KW-0472">Membrane</keyword>
<gene>
    <name evidence="4" type="ORF">NP603_09480</name>
</gene>
<keyword evidence="1" id="KW-1133">Transmembrane helix</keyword>
<dbReference type="Proteomes" id="UP001524569">
    <property type="component" value="Unassembled WGS sequence"/>
</dbReference>
<evidence type="ECO:0000313" key="4">
    <source>
        <dbReference type="EMBL" id="MCQ8181339.1"/>
    </source>
</evidence>
<evidence type="ECO:0000259" key="2">
    <source>
        <dbReference type="Pfam" id="PF13681"/>
    </source>
</evidence>
<evidence type="ECO:0000256" key="1">
    <source>
        <dbReference type="SAM" id="Phobius"/>
    </source>
</evidence>
<keyword evidence="1" id="KW-0812">Transmembrane</keyword>
<dbReference type="EMBL" id="JANIBM010000008">
    <property type="protein sequence ID" value="MCQ8181339.1"/>
    <property type="molecule type" value="Genomic_DNA"/>
</dbReference>
<organism evidence="4 5">
    <name type="scientific">Methylomonas aurea</name>
    <dbReference type="NCBI Taxonomy" id="2952224"/>
    <lineage>
        <taxon>Bacteria</taxon>
        <taxon>Pseudomonadati</taxon>
        <taxon>Pseudomonadota</taxon>
        <taxon>Gammaproteobacteria</taxon>
        <taxon>Methylococcales</taxon>
        <taxon>Methylococcaceae</taxon>
        <taxon>Methylomonas</taxon>
    </lineage>
</organism>
<dbReference type="InterPro" id="IPR025746">
    <property type="entry name" value="PilX_N_dom"/>
</dbReference>
<evidence type="ECO:0000313" key="5">
    <source>
        <dbReference type="Proteomes" id="UP001524569"/>
    </source>
</evidence>
<proteinExistence type="predicted"/>
<evidence type="ECO:0000259" key="3">
    <source>
        <dbReference type="Pfam" id="PF14341"/>
    </source>
</evidence>
<comment type="caution">
    <text evidence="4">The sequence shown here is derived from an EMBL/GenBank/DDBJ whole genome shotgun (WGS) entry which is preliminary data.</text>
</comment>
<reference evidence="4 5" key="1">
    <citation type="submission" date="2022-07" db="EMBL/GenBank/DDBJ databases">
        <title>Methylomonas rivi sp. nov., Methylomonas rosea sp. nov., Methylomonas aureus sp. nov. and Methylomonas subterranea sp. nov., four novel methanotrophs isolated from a freshwater creek and the deep terrestrial subsurface.</title>
        <authorList>
            <person name="Abin C."/>
            <person name="Sankaranarayanan K."/>
            <person name="Garner C."/>
            <person name="Sindelar R."/>
            <person name="Kotary K."/>
            <person name="Garner R."/>
            <person name="Barclay S."/>
            <person name="Lawson P."/>
            <person name="Krumholz L."/>
        </authorList>
    </citation>
    <scope>NUCLEOTIDE SEQUENCE [LARGE SCALE GENOMIC DNA]</scope>
    <source>
        <strain evidence="4 5">SURF-1</strain>
    </source>
</reference>
<keyword evidence="5" id="KW-1185">Reference proteome</keyword>
<name>A0ABT1UI25_9GAMM</name>
<feature type="domain" description="Type 4 fimbrial biogenesis protein PilX N-terminal" evidence="3">
    <location>
        <begin position="9"/>
        <end position="58"/>
    </location>
</feature>
<feature type="transmembrane region" description="Helical" evidence="1">
    <location>
        <begin position="12"/>
        <end position="30"/>
    </location>
</feature>
<sequence>MSPLTRQTGATLFTALIFLIMLSVLGVNVAQMSTLEERMAGNSRNQDLALQAAEAALKYVESNLTTGANIRSLIPLPANNTSGTVTGPGLKAINVCLPNNASYWNGTGAADCNGATQQFTWSDANARTAPVALNQIAAQPMYVVERMTNEGTTEKYRVTARAIGGDSSVIVILQAMFSVTP</sequence>
<dbReference type="Pfam" id="PF13681">
    <property type="entry name" value="PilX"/>
    <property type="match status" value="1"/>
</dbReference>
<protein>
    <submittedName>
        <fullName evidence="4">PilX N-terminal domain-containing pilus assembly protein</fullName>
    </submittedName>
</protein>
<feature type="domain" description="PilX/PilW C-terminal" evidence="2">
    <location>
        <begin position="111"/>
        <end position="177"/>
    </location>
</feature>
<dbReference type="InterPro" id="IPR025205">
    <property type="entry name" value="PilX/PilW_C"/>
</dbReference>
<accession>A0ABT1UI25</accession>
<dbReference type="Pfam" id="PF14341">
    <property type="entry name" value="PilX_N"/>
    <property type="match status" value="1"/>
</dbReference>
<dbReference type="RefSeq" id="WP_256610627.1">
    <property type="nucleotide sequence ID" value="NZ_JANIBM010000008.1"/>
</dbReference>